<dbReference type="EMBL" id="MFUW01000013">
    <property type="protein sequence ID" value="OGI90382.1"/>
    <property type="molecule type" value="Genomic_DNA"/>
</dbReference>
<comment type="caution">
    <text evidence="1">The sequence shown here is derived from an EMBL/GenBank/DDBJ whole genome shotgun (WGS) entry which is preliminary data.</text>
</comment>
<protein>
    <submittedName>
        <fullName evidence="1">Ribosomal subunit interface protein</fullName>
    </submittedName>
</protein>
<name>A0A1F6X8E4_9BACT</name>
<dbReference type="Gene3D" id="3.30.160.100">
    <property type="entry name" value="Ribosome hibernation promotion factor-like"/>
    <property type="match status" value="1"/>
</dbReference>
<organism evidence="1 2">
    <name type="scientific">Candidatus Nomurabacteria bacterium RIFCSPLOWO2_01_FULL_40_15</name>
    <dbReference type="NCBI Taxonomy" id="1801772"/>
    <lineage>
        <taxon>Bacteria</taxon>
        <taxon>Candidatus Nomuraibacteriota</taxon>
    </lineage>
</organism>
<proteinExistence type="predicted"/>
<dbReference type="SUPFAM" id="SSF69754">
    <property type="entry name" value="Ribosome binding protein Y (YfiA homologue)"/>
    <property type="match status" value="1"/>
</dbReference>
<evidence type="ECO:0000313" key="1">
    <source>
        <dbReference type="EMBL" id="OGI90382.1"/>
    </source>
</evidence>
<evidence type="ECO:0000313" key="2">
    <source>
        <dbReference type="Proteomes" id="UP000176814"/>
    </source>
</evidence>
<accession>A0A1F6X8E4</accession>
<sequence length="124" mass="13949">MKINIKATGIELTPAISHYATKKVSSLEKYVRQKDAVAQIEIGRSTQHHKKGDVFRAEIRITGAGLNLYATSEQSDLYAAIDLVKDNLKETLLQYKGKRETLTRRGAKAIKNMIKGFNIFKKRG</sequence>
<gene>
    <name evidence="1" type="ORF">A2911_00100</name>
</gene>
<dbReference type="Proteomes" id="UP000176814">
    <property type="component" value="Unassembled WGS sequence"/>
</dbReference>
<dbReference type="CDD" id="cd00552">
    <property type="entry name" value="RaiA"/>
    <property type="match status" value="1"/>
</dbReference>
<dbReference type="AlphaFoldDB" id="A0A1F6X8E4"/>
<dbReference type="Pfam" id="PF02482">
    <property type="entry name" value="Ribosomal_S30AE"/>
    <property type="match status" value="1"/>
</dbReference>
<dbReference type="InterPro" id="IPR003489">
    <property type="entry name" value="RHF/RaiA"/>
</dbReference>
<dbReference type="InterPro" id="IPR036567">
    <property type="entry name" value="RHF-like"/>
</dbReference>
<dbReference type="NCBIfam" id="TIGR00741">
    <property type="entry name" value="yfiA"/>
    <property type="match status" value="1"/>
</dbReference>
<reference evidence="1 2" key="1">
    <citation type="journal article" date="2016" name="Nat. Commun.">
        <title>Thousands of microbial genomes shed light on interconnected biogeochemical processes in an aquifer system.</title>
        <authorList>
            <person name="Anantharaman K."/>
            <person name="Brown C.T."/>
            <person name="Hug L.A."/>
            <person name="Sharon I."/>
            <person name="Castelle C.J."/>
            <person name="Probst A.J."/>
            <person name="Thomas B.C."/>
            <person name="Singh A."/>
            <person name="Wilkins M.J."/>
            <person name="Karaoz U."/>
            <person name="Brodie E.L."/>
            <person name="Williams K.H."/>
            <person name="Hubbard S.S."/>
            <person name="Banfield J.F."/>
        </authorList>
    </citation>
    <scope>NUCLEOTIDE SEQUENCE [LARGE SCALE GENOMIC DNA]</scope>
</reference>